<dbReference type="RefSeq" id="WP_184123874.1">
    <property type="nucleotide sequence ID" value="NZ_JACHBW010000027.1"/>
</dbReference>
<protein>
    <recommendedName>
        <fullName evidence="3">Restriction alleviation protein Lar</fullName>
    </recommendedName>
</protein>
<evidence type="ECO:0008006" key="3">
    <source>
        <dbReference type="Google" id="ProtNLM"/>
    </source>
</evidence>
<evidence type="ECO:0000313" key="1">
    <source>
        <dbReference type="EMBL" id="MBB6106456.1"/>
    </source>
</evidence>
<dbReference type="Proteomes" id="UP000571554">
    <property type="component" value="Unassembled WGS sequence"/>
</dbReference>
<proteinExistence type="predicted"/>
<keyword evidence="2" id="KW-1185">Reference proteome</keyword>
<sequence length="223" mass="25479">MYEQLVPCDHCGGRPTIGRSQRLIAPCPDPIYDPSRWGRFAGPPRVGDIARRPPEAPETEPLVCIYCAECGMQTPWQPCQEDDTVARNTVAEIWNRRLNRPEAEKSDLQRLVERELGVTDIPAIIELVSRLEGDWSELGPMVKMIARRLVDATVVSFDSWPIDPVLNDAARYRKLVQLAKWVEIEGERYAQFPNVYTHPEHQDMLYEDAIAAAVDSLPDRDRW</sequence>
<organism evidence="1 2">
    <name type="scientific">Paraburkholderia bannensis</name>
    <dbReference type="NCBI Taxonomy" id="765414"/>
    <lineage>
        <taxon>Bacteria</taxon>
        <taxon>Pseudomonadati</taxon>
        <taxon>Pseudomonadota</taxon>
        <taxon>Betaproteobacteria</taxon>
        <taxon>Burkholderiales</taxon>
        <taxon>Burkholderiaceae</taxon>
        <taxon>Paraburkholderia</taxon>
    </lineage>
</organism>
<comment type="caution">
    <text evidence="1">The sequence shown here is derived from an EMBL/GenBank/DDBJ whole genome shotgun (WGS) entry which is preliminary data.</text>
</comment>
<name>A0A7W9U3N9_9BURK</name>
<dbReference type="Pfam" id="PF14354">
    <property type="entry name" value="Lar_restr_allev"/>
    <property type="match status" value="1"/>
</dbReference>
<dbReference type="EMBL" id="JACHBW010000027">
    <property type="protein sequence ID" value="MBB6106456.1"/>
    <property type="molecule type" value="Genomic_DNA"/>
</dbReference>
<accession>A0A7W9U3N9</accession>
<reference evidence="1 2" key="1">
    <citation type="submission" date="2020-08" db="EMBL/GenBank/DDBJ databases">
        <title>Above-ground endophytic microbial communities from plants in different locations in the United States.</title>
        <authorList>
            <person name="Frank C."/>
        </authorList>
    </citation>
    <scope>NUCLEOTIDE SEQUENCE [LARGE SCALE GENOMIC DNA]</scope>
    <source>
        <strain evidence="1 2">WP4_2_2</strain>
    </source>
</reference>
<gene>
    <name evidence="1" type="ORF">F4827_006331</name>
</gene>
<evidence type="ECO:0000313" key="2">
    <source>
        <dbReference type="Proteomes" id="UP000571554"/>
    </source>
</evidence>
<dbReference type="AlphaFoldDB" id="A0A7W9U3N9"/>